<sequence length="282" mass="32500">MELVPHLESVVHFFLLFSSIHLAVSYLIAPLLIKKRILDSLSLDDRISVSEKVCSSVNSIITGWVGFWVLFLKPQFVGKQLFHSYPPILDTAFSMYLGYTLYDLITMSFQKHHWTMWLHHAMGALGTIVMLVYKTGAIYPCYLMITEFTAIINNALWYVKKIRDADVAENERLKTATMQERSQYLRPPPSLLYVRLMHIRAWAFVFLRIWVGPYAFWISSAGVGGWRPLLKEWIALPLPASVFGLLTFVMFTFLNFVWTPAVFAKAFQASKAYRDGQAKKQK</sequence>
<keyword evidence="2 5" id="KW-0812">Transmembrane</keyword>
<dbReference type="InterPro" id="IPR050846">
    <property type="entry name" value="TLCD"/>
</dbReference>
<dbReference type="OMA" id="SAREPPM"/>
<feature type="transmembrane region" description="Helical" evidence="5">
    <location>
        <begin position="240"/>
        <end position="264"/>
    </location>
</feature>
<dbReference type="InParanoid" id="F4P7S1"/>
<dbReference type="AlphaFoldDB" id="F4P7S1"/>
<feature type="transmembrane region" description="Helical" evidence="5">
    <location>
        <begin position="139"/>
        <end position="159"/>
    </location>
</feature>
<feature type="domain" description="TLC" evidence="6">
    <location>
        <begin position="49"/>
        <end position="259"/>
    </location>
</feature>
<evidence type="ECO:0000256" key="1">
    <source>
        <dbReference type="ARBA" id="ARBA00004141"/>
    </source>
</evidence>
<evidence type="ECO:0000313" key="8">
    <source>
        <dbReference type="Proteomes" id="UP000007241"/>
    </source>
</evidence>
<dbReference type="GO" id="GO:0055088">
    <property type="term" value="P:lipid homeostasis"/>
    <property type="evidence" value="ECO:0000318"/>
    <property type="project" value="GO_Central"/>
</dbReference>
<evidence type="ECO:0000256" key="5">
    <source>
        <dbReference type="SAM" id="Phobius"/>
    </source>
</evidence>
<organism evidence="7 8">
    <name type="scientific">Batrachochytrium dendrobatidis (strain JAM81 / FGSC 10211)</name>
    <name type="common">Frog chytrid fungus</name>
    <dbReference type="NCBI Taxonomy" id="684364"/>
    <lineage>
        <taxon>Eukaryota</taxon>
        <taxon>Fungi</taxon>
        <taxon>Fungi incertae sedis</taxon>
        <taxon>Chytridiomycota</taxon>
        <taxon>Chytridiomycota incertae sedis</taxon>
        <taxon>Chytridiomycetes</taxon>
        <taxon>Rhizophydiales</taxon>
        <taxon>Rhizophydiales incertae sedis</taxon>
        <taxon>Batrachochytrium</taxon>
    </lineage>
</organism>
<keyword evidence="3 5" id="KW-1133">Transmembrane helix</keyword>
<accession>F4P7S1</accession>
<evidence type="ECO:0000259" key="6">
    <source>
        <dbReference type="Pfam" id="PF03798"/>
    </source>
</evidence>
<dbReference type="GO" id="GO:0005783">
    <property type="term" value="C:endoplasmic reticulum"/>
    <property type="evidence" value="ECO:0000318"/>
    <property type="project" value="GO_Central"/>
</dbReference>
<evidence type="ECO:0000256" key="3">
    <source>
        <dbReference type="ARBA" id="ARBA00022989"/>
    </source>
</evidence>
<dbReference type="EMBL" id="GL882888">
    <property type="protein sequence ID" value="EGF78524.1"/>
    <property type="molecule type" value="Genomic_DNA"/>
</dbReference>
<dbReference type="GeneID" id="18241353"/>
<reference evidence="7 8" key="1">
    <citation type="submission" date="2009-12" db="EMBL/GenBank/DDBJ databases">
        <title>The draft genome of Batrachochytrium dendrobatidis.</title>
        <authorList>
            <consortium name="US DOE Joint Genome Institute (JGI-PGF)"/>
            <person name="Kuo A."/>
            <person name="Salamov A."/>
            <person name="Schmutz J."/>
            <person name="Lucas S."/>
            <person name="Pitluck S."/>
            <person name="Rosenblum E."/>
            <person name="Stajich J."/>
            <person name="Eisen M."/>
            <person name="Grigoriev I.V."/>
        </authorList>
    </citation>
    <scope>NUCLEOTIDE SEQUENCE [LARGE SCALE GENOMIC DNA]</scope>
    <source>
        <strain evidence="8">JAM81 / FGSC 10211</strain>
    </source>
</reference>
<feature type="transmembrane region" description="Helical" evidence="5">
    <location>
        <begin position="12"/>
        <end position="33"/>
    </location>
</feature>
<keyword evidence="8" id="KW-1185">Reference proteome</keyword>
<evidence type="ECO:0000256" key="4">
    <source>
        <dbReference type="ARBA" id="ARBA00023136"/>
    </source>
</evidence>
<feature type="transmembrane region" description="Helical" evidence="5">
    <location>
        <begin position="114"/>
        <end position="133"/>
    </location>
</feature>
<dbReference type="PANTHER" id="PTHR13439:SF0">
    <property type="entry name" value="TOPOISOMERASE I DAMAGE AFFECTED PROTEIN 4"/>
    <property type="match status" value="1"/>
</dbReference>
<evidence type="ECO:0000313" key="7">
    <source>
        <dbReference type="EMBL" id="EGF78524.1"/>
    </source>
</evidence>
<dbReference type="RefSeq" id="XP_006680818.1">
    <property type="nucleotide sequence ID" value="XM_006680755.1"/>
</dbReference>
<dbReference type="PANTHER" id="PTHR13439">
    <property type="entry name" value="CT120 PROTEIN"/>
    <property type="match status" value="1"/>
</dbReference>
<name>F4P7S1_BATDJ</name>
<evidence type="ECO:0000256" key="2">
    <source>
        <dbReference type="ARBA" id="ARBA00022692"/>
    </source>
</evidence>
<dbReference type="InterPro" id="IPR006634">
    <property type="entry name" value="TLC-dom"/>
</dbReference>
<feature type="transmembrane region" description="Helical" evidence="5">
    <location>
        <begin position="201"/>
        <end position="220"/>
    </location>
</feature>
<dbReference type="OrthoDB" id="2146047at2759"/>
<gene>
    <name evidence="7" type="ORF">BATDEDRAFT_37263</name>
</gene>
<dbReference type="Proteomes" id="UP000007241">
    <property type="component" value="Unassembled WGS sequence"/>
</dbReference>
<proteinExistence type="predicted"/>
<dbReference type="Pfam" id="PF03798">
    <property type="entry name" value="TRAM_LAG1_CLN8"/>
    <property type="match status" value="1"/>
</dbReference>
<dbReference type="GO" id="GO:0016020">
    <property type="term" value="C:membrane"/>
    <property type="evidence" value="ECO:0007669"/>
    <property type="project" value="UniProtKB-SubCell"/>
</dbReference>
<feature type="transmembrane region" description="Helical" evidence="5">
    <location>
        <begin position="84"/>
        <end position="102"/>
    </location>
</feature>
<dbReference type="HOGENOM" id="CLU_986903_0_0_1"/>
<comment type="subcellular location">
    <subcellularLocation>
        <location evidence="1">Membrane</location>
        <topology evidence="1">Multi-pass membrane protein</topology>
    </subcellularLocation>
</comment>
<keyword evidence="4 5" id="KW-0472">Membrane</keyword>
<protein>
    <submittedName>
        <fullName evidence="7">Expressed protein</fullName>
    </submittedName>
</protein>
<feature type="transmembrane region" description="Helical" evidence="5">
    <location>
        <begin position="53"/>
        <end position="72"/>
    </location>
</feature>